<keyword evidence="1" id="KW-0472">Membrane</keyword>
<evidence type="ECO:0000313" key="3">
    <source>
        <dbReference type="Proteomes" id="UP000222310"/>
    </source>
</evidence>
<reference evidence="2 3" key="1">
    <citation type="submission" date="2015-02" db="EMBL/GenBank/DDBJ databases">
        <title>Nostoc linckia genome annotation.</title>
        <authorList>
            <person name="Zhou Z."/>
        </authorList>
    </citation>
    <scope>NUCLEOTIDE SEQUENCE [LARGE SCALE GENOMIC DNA]</scope>
    <source>
        <strain evidence="3">z8</strain>
    </source>
</reference>
<feature type="transmembrane region" description="Helical" evidence="1">
    <location>
        <begin position="392"/>
        <end position="411"/>
    </location>
</feature>
<name>A0A9Q6ENK7_NOSLI</name>
<dbReference type="GeneID" id="57098786"/>
<proteinExistence type="predicted"/>
<comment type="caution">
    <text evidence="2">The sequence shown here is derived from an EMBL/GenBank/DDBJ whole genome shotgun (WGS) entry which is preliminary data.</text>
</comment>
<feature type="transmembrane region" description="Helical" evidence="1">
    <location>
        <begin position="423"/>
        <end position="440"/>
    </location>
</feature>
<feature type="transmembrane region" description="Helical" evidence="1">
    <location>
        <begin position="136"/>
        <end position="153"/>
    </location>
</feature>
<feature type="transmembrane region" description="Helical" evidence="1">
    <location>
        <begin position="275"/>
        <end position="294"/>
    </location>
</feature>
<dbReference type="EMBL" id="LAHD01000004">
    <property type="protein sequence ID" value="PHK06944.1"/>
    <property type="molecule type" value="Genomic_DNA"/>
</dbReference>
<feature type="transmembrane region" description="Helical" evidence="1">
    <location>
        <begin position="113"/>
        <end position="130"/>
    </location>
</feature>
<accession>A0A9Q6ENK7</accession>
<feature type="transmembrane region" description="Helical" evidence="1">
    <location>
        <begin position="88"/>
        <end position="106"/>
    </location>
</feature>
<keyword evidence="1" id="KW-1133">Transmembrane helix</keyword>
<feature type="transmembrane region" description="Helical" evidence="1">
    <location>
        <begin position="17"/>
        <end position="36"/>
    </location>
</feature>
<feature type="transmembrane region" description="Helical" evidence="1">
    <location>
        <begin position="206"/>
        <end position="230"/>
    </location>
</feature>
<keyword evidence="1" id="KW-0812">Transmembrane</keyword>
<feature type="transmembrane region" description="Helical" evidence="1">
    <location>
        <begin position="160"/>
        <end position="176"/>
    </location>
</feature>
<sequence>MNIHIAKSKRFRESSSLLLLLIVIILISFPLSLYGMNWSDTSQIFHFGNRILHGDFPYRDFDYQTGFIGIGIDAFFQKILGENYLSSLIARLLVKTTTLFFFYLSCRQFASRLISFSLCSGWLFMHPVLYRGGNDNYVTLFLSITSFFIIIGLNNLTKKASLIYLTTSGFFLALVMAARQSNGTICIAVTLTVLFIYVFRNIKKYLLSVLAPFLTGLFLGLGLIVGFLLWNNSLSQALYHLFIGASEKKNISTFLSLMDALSGGAIYHNSSIVEIIVYFILPLLLSVVVFMFIGNPEKFVFLQKSNSNELTTPDNKTWKNRTNQGIKVFNKYYIKPIIIVLILLIIAGLVGNKILGENNILFYDVPRTFFSLALLASCIFPEKSKQFFGLPYPIFPLLMALTLGTTWAMQMSWPGRPYTDDDALIFLATLTIIMSTKISINWKKGLALAFLLITASIFSVYVIRDAIGVEAKYYIPGFYQNTRYPLDHPMTKFVRVTKEKSQALSMLQENIKPGDSCFIYGSASVLYTLLDCQNPTRIDITNSDALTLKIARETVAVLKANPPKWIVDTGKGNFYIQDIYDGSPNFYGSFNQLSPKELHTELQSLIGDYQFVTSVQDRFPQGEKLETRDQDKVFRFRLYKHSANKVG</sequence>
<dbReference type="Proteomes" id="UP000222310">
    <property type="component" value="Unassembled WGS sequence"/>
</dbReference>
<feature type="transmembrane region" description="Helical" evidence="1">
    <location>
        <begin position="445"/>
        <end position="463"/>
    </location>
</feature>
<dbReference type="RefSeq" id="WP_099072272.1">
    <property type="nucleotide sequence ID" value="NZ_LAHD01000004.1"/>
</dbReference>
<feature type="transmembrane region" description="Helical" evidence="1">
    <location>
        <begin position="332"/>
        <end position="354"/>
    </location>
</feature>
<dbReference type="AlphaFoldDB" id="A0A9Q6ENK7"/>
<evidence type="ECO:0000256" key="1">
    <source>
        <dbReference type="SAM" id="Phobius"/>
    </source>
</evidence>
<protein>
    <submittedName>
        <fullName evidence="2">Uncharacterized protein</fullName>
    </submittedName>
</protein>
<organism evidence="2 3">
    <name type="scientific">Nostoc linckia z8</name>
    <dbReference type="NCBI Taxonomy" id="1628746"/>
    <lineage>
        <taxon>Bacteria</taxon>
        <taxon>Bacillati</taxon>
        <taxon>Cyanobacteriota</taxon>
        <taxon>Cyanophyceae</taxon>
        <taxon>Nostocales</taxon>
        <taxon>Nostocaceae</taxon>
        <taxon>Nostoc</taxon>
    </lineage>
</organism>
<gene>
    <name evidence="2" type="ORF">VF08_02740</name>
</gene>
<feature type="transmembrane region" description="Helical" evidence="1">
    <location>
        <begin position="182"/>
        <end position="199"/>
    </location>
</feature>
<feature type="transmembrane region" description="Helical" evidence="1">
    <location>
        <begin position="360"/>
        <end position="380"/>
    </location>
</feature>
<evidence type="ECO:0000313" key="2">
    <source>
        <dbReference type="EMBL" id="PHK06944.1"/>
    </source>
</evidence>